<keyword evidence="10 12" id="KW-0472">Membrane</keyword>
<sequence>MATQGDELDRQRPAPDESVATDPLLYSISPVQLWIGRLVSRVCKAKTMEDGWLPIFSCASAHLRTVAAPLYAKRPAAALKFLLQKETGGMLFCGAMLEAISAVATIGSPLLLHKLLERPHDALLAWGLVIVTLAATVFGRAKDQLCRVHYAWMELMLRAAIFEKSINLCPEARVEYPPERIVNMSSGDADNLAYYMLKVHDIWSAPLQIIGIAVLTVTIMGPAALFGFALVLVIFVSQSWANKGTRSAQRVYISTNDGRLGALRELLYGIGGVKALGYETVFKERINQFRDKQAGALRKYLILSFGYFTAVNQAVSGFAAGVAFLAYYLMGHQLTAAVVFPALTYFGMLYQPISSASLAITRQFATWPSFRRIQGFLRADESDLTEYTSGERRGLVSFKAATFSHPISDPNSSSATAGLEVGNLDIPSRQLTIVVGPTGSGKSTFLRAILGDVTRASGSCSVNGSVSYSAQDAWVFSGTLQENIVFAAPFDATRCRTIMKACGLDQDFPGENTYIGESGNNLSGGQRARIALARALYSESDILLLDDPFAAVDAKTRALLFDTIRALEKTVVLVTLHQSFIPRCDNVIVIEDSKIAWAGTSSDFVITSELWEKYIQAANVSESDSNSTNESEGDLESDDTKPLEATLVGMSESSSTDEDVFEEEDRAKGTVSFTTLRFYAACAGGFIDVVSIGVLAALLTAAKTMSSYWFVWWIDDAFHLQGGQYLGGFIGLTVSPGFLAALLGVVLVFSSLRASRIIHSTIVDNILSAPIAYFSRQPVGRILNRFTHDVTSMDVLIMNAIDGLIAAGSALIAAIALVAAAAPITLLAAIPSVMVASWYQLQFAVASREVQRSASILHSPVLSIVSEALRGMSSIRAFRAGGFMSNKHDRALDTYMSAVICRKSLDTWVTFRAELSTVLLLLVTAMLVVYTDENSSVGLSGTQAGLALSNATAISRSIYLFTWAITQLQIEMNSIERLKTYYEGIPREANHSNDAAPKPPADFDSIQYRNVSVIYRGRQNPALDSVNLELPRGERVGIIGRTGSGKSTLISTLARLVDVTSGSIMIGDADISEMDPHKLRTELVCTLSQQPLLFKGTIRENLDPASRHSNEKLLEVLRICQLSPSLVGSAEGLSRELISEALDLSAGQRQLLCAARVLLMEPRILLTDMILTVIASANVDFAAEAALQEALEALPAGTTVVSVAHRAATLSWMDRIITVDSGRIVEDGAPKDLLRQQNSYFYQVIARDGEGAIRSALAVAQKHNRT</sequence>
<feature type="domain" description="ABC transporter" evidence="13">
    <location>
        <begin position="396"/>
        <end position="617"/>
    </location>
</feature>
<feature type="domain" description="ABC transporter" evidence="13">
    <location>
        <begin position="1006"/>
        <end position="1246"/>
    </location>
</feature>
<feature type="transmembrane region" description="Helical" evidence="12">
    <location>
        <begin position="334"/>
        <end position="353"/>
    </location>
</feature>
<comment type="subcellular location">
    <subcellularLocation>
        <location evidence="1">Cell membrane</location>
        <topology evidence="1">Multi-pass membrane protein</topology>
    </subcellularLocation>
</comment>
<dbReference type="Gene3D" id="3.40.50.300">
    <property type="entry name" value="P-loop containing nucleotide triphosphate hydrolases"/>
    <property type="match status" value="2"/>
</dbReference>
<dbReference type="SUPFAM" id="SSF90123">
    <property type="entry name" value="ABC transporter transmembrane region"/>
    <property type="match status" value="2"/>
</dbReference>
<evidence type="ECO:0000256" key="12">
    <source>
        <dbReference type="SAM" id="Phobius"/>
    </source>
</evidence>
<dbReference type="InterPro" id="IPR044726">
    <property type="entry name" value="ABCC_6TM_D2"/>
</dbReference>
<proteinExistence type="inferred from homology"/>
<evidence type="ECO:0000256" key="9">
    <source>
        <dbReference type="ARBA" id="ARBA00022989"/>
    </source>
</evidence>
<dbReference type="STRING" id="1042311.A0A2T3Z957"/>
<dbReference type="InterPro" id="IPR036640">
    <property type="entry name" value="ABC1_TM_sf"/>
</dbReference>
<evidence type="ECO:0000256" key="6">
    <source>
        <dbReference type="ARBA" id="ARBA00022737"/>
    </source>
</evidence>
<keyword evidence="9 12" id="KW-1133">Transmembrane helix</keyword>
<dbReference type="PANTHER" id="PTHR24223">
    <property type="entry name" value="ATP-BINDING CASSETTE SUB-FAMILY C"/>
    <property type="match status" value="1"/>
</dbReference>
<dbReference type="InterPro" id="IPR011527">
    <property type="entry name" value="ABC1_TM_dom"/>
</dbReference>
<keyword evidence="8" id="KW-0067">ATP-binding</keyword>
<evidence type="ECO:0000259" key="13">
    <source>
        <dbReference type="PROSITE" id="PS50893"/>
    </source>
</evidence>
<dbReference type="GO" id="GO:0005524">
    <property type="term" value="F:ATP binding"/>
    <property type="evidence" value="ECO:0007669"/>
    <property type="project" value="UniProtKB-KW"/>
</dbReference>
<dbReference type="FunFam" id="3.40.50.300:FF:002145">
    <property type="entry name" value="ABC transporter (MsbA subfamily)"/>
    <property type="match status" value="1"/>
</dbReference>
<evidence type="ECO:0000256" key="5">
    <source>
        <dbReference type="ARBA" id="ARBA00022692"/>
    </source>
</evidence>
<feature type="domain" description="ABC transmembrane type-1" evidence="14">
    <location>
        <begin position="99"/>
        <end position="357"/>
    </location>
</feature>
<keyword evidence="11" id="KW-0325">Glycoprotein</keyword>
<keyword evidence="4" id="KW-1003">Cell membrane</keyword>
<evidence type="ECO:0000256" key="1">
    <source>
        <dbReference type="ARBA" id="ARBA00004651"/>
    </source>
</evidence>
<dbReference type="CDD" id="cd03250">
    <property type="entry name" value="ABCC_MRP_domain1"/>
    <property type="match status" value="1"/>
</dbReference>
<dbReference type="PANTHER" id="PTHR24223:SF415">
    <property type="entry name" value="FI20190P1"/>
    <property type="match status" value="1"/>
</dbReference>
<evidence type="ECO:0000256" key="3">
    <source>
        <dbReference type="ARBA" id="ARBA00022448"/>
    </source>
</evidence>
<dbReference type="EMBL" id="KZ679261">
    <property type="protein sequence ID" value="PTB41312.1"/>
    <property type="molecule type" value="Genomic_DNA"/>
</dbReference>
<comment type="similarity">
    <text evidence="2">Belongs to the ABC transporter superfamily. ABCC family. Conjugate transporter (TC 3.A.1.208) subfamily.</text>
</comment>
<dbReference type="SUPFAM" id="SSF52540">
    <property type="entry name" value="P-loop containing nucleoside triphosphate hydrolases"/>
    <property type="match status" value="2"/>
</dbReference>
<dbReference type="CDD" id="cd18579">
    <property type="entry name" value="ABC_6TM_ABCC_D1"/>
    <property type="match status" value="1"/>
</dbReference>
<evidence type="ECO:0000313" key="15">
    <source>
        <dbReference type="EMBL" id="PTB41312.1"/>
    </source>
</evidence>
<dbReference type="FunFam" id="1.20.1560.10:FF:000013">
    <property type="entry name" value="ABC transporter C family member 2"/>
    <property type="match status" value="1"/>
</dbReference>
<evidence type="ECO:0000256" key="11">
    <source>
        <dbReference type="ARBA" id="ARBA00023180"/>
    </source>
</evidence>
<keyword evidence="3" id="KW-0813">Transport</keyword>
<evidence type="ECO:0000256" key="8">
    <source>
        <dbReference type="ARBA" id="ARBA00022840"/>
    </source>
</evidence>
<dbReference type="InterPro" id="IPR044746">
    <property type="entry name" value="ABCC_6TM_D1"/>
</dbReference>
<dbReference type="InterPro" id="IPR017871">
    <property type="entry name" value="ABC_transporter-like_CS"/>
</dbReference>
<keyword evidence="6" id="KW-0677">Repeat</keyword>
<evidence type="ECO:0000256" key="7">
    <source>
        <dbReference type="ARBA" id="ARBA00022741"/>
    </source>
</evidence>
<organism evidence="15 16">
    <name type="scientific">Trichoderma asperellum (strain ATCC 204424 / CBS 433.97 / NBRC 101777)</name>
    <dbReference type="NCBI Taxonomy" id="1042311"/>
    <lineage>
        <taxon>Eukaryota</taxon>
        <taxon>Fungi</taxon>
        <taxon>Dikarya</taxon>
        <taxon>Ascomycota</taxon>
        <taxon>Pezizomycotina</taxon>
        <taxon>Sordariomycetes</taxon>
        <taxon>Hypocreomycetidae</taxon>
        <taxon>Hypocreales</taxon>
        <taxon>Hypocreaceae</taxon>
        <taxon>Trichoderma</taxon>
    </lineage>
</organism>
<dbReference type="AlphaFoldDB" id="A0A2T3Z957"/>
<protein>
    <recommendedName>
        <fullName evidence="17">ABC transporter</fullName>
    </recommendedName>
</protein>
<feature type="transmembrane region" description="Helical" evidence="12">
    <location>
        <begin position="803"/>
        <end position="830"/>
    </location>
</feature>
<evidence type="ECO:0008006" key="17">
    <source>
        <dbReference type="Google" id="ProtNLM"/>
    </source>
</evidence>
<feature type="transmembrane region" description="Helical" evidence="12">
    <location>
        <begin position="300"/>
        <end position="328"/>
    </location>
</feature>
<gene>
    <name evidence="15" type="ORF">M441DRAFT_138427</name>
</gene>
<dbReference type="GO" id="GO:0005737">
    <property type="term" value="C:cytoplasm"/>
    <property type="evidence" value="ECO:0007669"/>
    <property type="project" value="UniProtKB-ARBA"/>
</dbReference>
<dbReference type="Pfam" id="PF00005">
    <property type="entry name" value="ABC_tran"/>
    <property type="match status" value="2"/>
</dbReference>
<dbReference type="Gene3D" id="1.20.1560.10">
    <property type="entry name" value="ABC transporter type 1, transmembrane domain"/>
    <property type="match status" value="2"/>
</dbReference>
<dbReference type="SMART" id="SM00382">
    <property type="entry name" value="AAA"/>
    <property type="match status" value="2"/>
</dbReference>
<keyword evidence="5 12" id="KW-0812">Transmembrane</keyword>
<dbReference type="InterPro" id="IPR003439">
    <property type="entry name" value="ABC_transporter-like_ATP-bd"/>
</dbReference>
<dbReference type="InterPro" id="IPR027417">
    <property type="entry name" value="P-loop_NTPase"/>
</dbReference>
<keyword evidence="16" id="KW-1185">Reference proteome</keyword>
<dbReference type="CDD" id="cd18580">
    <property type="entry name" value="ABC_6TM_ABCC_D2"/>
    <property type="match status" value="1"/>
</dbReference>
<evidence type="ECO:0000313" key="16">
    <source>
        <dbReference type="Proteomes" id="UP000240493"/>
    </source>
</evidence>
<feature type="transmembrane region" description="Helical" evidence="12">
    <location>
        <begin position="89"/>
        <end position="111"/>
    </location>
</feature>
<dbReference type="InterPro" id="IPR003593">
    <property type="entry name" value="AAA+_ATPase"/>
</dbReference>
<accession>A0A2T3Z957</accession>
<dbReference type="PROSITE" id="PS50929">
    <property type="entry name" value="ABC_TM1F"/>
    <property type="match status" value="2"/>
</dbReference>
<evidence type="ECO:0000256" key="2">
    <source>
        <dbReference type="ARBA" id="ARBA00009726"/>
    </source>
</evidence>
<evidence type="ECO:0000259" key="14">
    <source>
        <dbReference type="PROSITE" id="PS50929"/>
    </source>
</evidence>
<dbReference type="InterPro" id="IPR050173">
    <property type="entry name" value="ABC_transporter_C-like"/>
</dbReference>
<dbReference type="Pfam" id="PF00664">
    <property type="entry name" value="ABC_membrane"/>
    <property type="match status" value="2"/>
</dbReference>
<dbReference type="PROSITE" id="PS50893">
    <property type="entry name" value="ABC_TRANSPORTER_2"/>
    <property type="match status" value="2"/>
</dbReference>
<evidence type="ECO:0000256" key="4">
    <source>
        <dbReference type="ARBA" id="ARBA00022475"/>
    </source>
</evidence>
<dbReference type="Proteomes" id="UP000240493">
    <property type="component" value="Unassembled WGS sequence"/>
</dbReference>
<dbReference type="GO" id="GO:0140359">
    <property type="term" value="F:ABC-type transporter activity"/>
    <property type="evidence" value="ECO:0007669"/>
    <property type="project" value="InterPro"/>
</dbReference>
<name>A0A2T3Z957_TRIA4</name>
<feature type="domain" description="ABC transmembrane type-1" evidence="14">
    <location>
        <begin position="692"/>
        <end position="969"/>
    </location>
</feature>
<dbReference type="PROSITE" id="PS00211">
    <property type="entry name" value="ABC_TRANSPORTER_1"/>
    <property type="match status" value="1"/>
</dbReference>
<dbReference type="GO" id="GO:0016887">
    <property type="term" value="F:ATP hydrolysis activity"/>
    <property type="evidence" value="ECO:0007669"/>
    <property type="project" value="InterPro"/>
</dbReference>
<feature type="transmembrane region" description="Helical" evidence="12">
    <location>
        <begin position="722"/>
        <end position="749"/>
    </location>
</feature>
<reference evidence="15 16" key="1">
    <citation type="submission" date="2016-07" db="EMBL/GenBank/DDBJ databases">
        <title>Multiple horizontal gene transfer events from other fungi enriched the ability of initially mycotrophic Trichoderma (Ascomycota) to feed on dead plant biomass.</title>
        <authorList>
            <consortium name="DOE Joint Genome Institute"/>
            <person name="Aerts A."/>
            <person name="Atanasova L."/>
            <person name="Chenthamara K."/>
            <person name="Zhang J."/>
            <person name="Grujic M."/>
            <person name="Henrissat B."/>
            <person name="Kuo A."/>
            <person name="Salamov A."/>
            <person name="Lipzen A."/>
            <person name="Labutti K."/>
            <person name="Barry K."/>
            <person name="Miao Y."/>
            <person name="Rahimi M.J."/>
            <person name="Shen Q."/>
            <person name="Grigoriev I.V."/>
            <person name="Kubicek C.P."/>
            <person name="Druzhinina I.S."/>
        </authorList>
    </citation>
    <scope>NUCLEOTIDE SEQUENCE [LARGE SCALE GENOMIC DNA]</scope>
    <source>
        <strain evidence="15 16">CBS 433.97</strain>
    </source>
</reference>
<feature type="transmembrane region" description="Helical" evidence="12">
    <location>
        <begin position="209"/>
        <end position="236"/>
    </location>
</feature>
<dbReference type="OrthoDB" id="6500128at2759"/>
<keyword evidence="7" id="KW-0547">Nucleotide-binding</keyword>
<evidence type="ECO:0000256" key="10">
    <source>
        <dbReference type="ARBA" id="ARBA00023136"/>
    </source>
</evidence>
<feature type="transmembrane region" description="Helical" evidence="12">
    <location>
        <begin position="678"/>
        <end position="702"/>
    </location>
</feature>
<feature type="transmembrane region" description="Helical" evidence="12">
    <location>
        <begin position="123"/>
        <end position="141"/>
    </location>
</feature>
<dbReference type="GO" id="GO:0005886">
    <property type="term" value="C:plasma membrane"/>
    <property type="evidence" value="ECO:0007669"/>
    <property type="project" value="UniProtKB-SubCell"/>
</dbReference>